<evidence type="ECO:0000256" key="1">
    <source>
        <dbReference type="ARBA" id="ARBA00006295"/>
    </source>
</evidence>
<reference evidence="4 5" key="1">
    <citation type="submission" date="2020-06" db="EMBL/GenBank/DDBJ databases">
        <title>Schlegella sp. ID0723 isolated from air conditioner.</title>
        <authorList>
            <person name="Kim D.Y."/>
            <person name="Kim D.-U."/>
        </authorList>
    </citation>
    <scope>NUCLEOTIDE SEQUENCE [LARGE SCALE GENOMIC DNA]</scope>
    <source>
        <strain evidence="4 5">ID0723</strain>
    </source>
</reference>
<dbReference type="InterPro" id="IPR037972">
    <property type="entry name" value="RepB_N"/>
</dbReference>
<evidence type="ECO:0000313" key="5">
    <source>
        <dbReference type="Proteomes" id="UP000529637"/>
    </source>
</evidence>
<dbReference type="GO" id="GO:0007059">
    <property type="term" value="P:chromosome segregation"/>
    <property type="evidence" value="ECO:0007669"/>
    <property type="project" value="TreeGrafter"/>
</dbReference>
<dbReference type="GO" id="GO:0003677">
    <property type="term" value="F:DNA binding"/>
    <property type="evidence" value="ECO:0007669"/>
    <property type="project" value="InterPro"/>
</dbReference>
<dbReference type="AlphaFoldDB" id="A0A7Y6NTP9"/>
<protein>
    <submittedName>
        <fullName evidence="4">ParB/RepB/Spo0J family partition protein</fullName>
    </submittedName>
</protein>
<feature type="domain" description="ParB-like N-terminal" evidence="3">
    <location>
        <begin position="93"/>
        <end position="189"/>
    </location>
</feature>
<dbReference type="SUPFAM" id="SSF109709">
    <property type="entry name" value="KorB DNA-binding domain-like"/>
    <property type="match status" value="1"/>
</dbReference>
<evidence type="ECO:0000313" key="4">
    <source>
        <dbReference type="EMBL" id="NUZ09088.1"/>
    </source>
</evidence>
<dbReference type="Pfam" id="PF02195">
    <property type="entry name" value="ParB_N"/>
    <property type="match status" value="1"/>
</dbReference>
<dbReference type="Pfam" id="PF18090">
    <property type="entry name" value="SoPB_HTH"/>
    <property type="match status" value="1"/>
</dbReference>
<keyword evidence="5" id="KW-1185">Reference proteome</keyword>
<dbReference type="InterPro" id="IPR004437">
    <property type="entry name" value="ParB/RepB/Spo0J"/>
</dbReference>
<dbReference type="InterPro" id="IPR036086">
    <property type="entry name" value="ParB/Sulfiredoxin_sf"/>
</dbReference>
<dbReference type="SUPFAM" id="SSF110849">
    <property type="entry name" value="ParB/Sulfiredoxin"/>
    <property type="match status" value="1"/>
</dbReference>
<proteinExistence type="inferred from homology"/>
<dbReference type="EMBL" id="JABWMJ010000028">
    <property type="protein sequence ID" value="NUZ09088.1"/>
    <property type="molecule type" value="Genomic_DNA"/>
</dbReference>
<dbReference type="NCBIfam" id="TIGR00180">
    <property type="entry name" value="parB_part"/>
    <property type="match status" value="1"/>
</dbReference>
<accession>A0A7Y6NTP9</accession>
<dbReference type="GO" id="GO:0005694">
    <property type="term" value="C:chromosome"/>
    <property type="evidence" value="ECO:0007669"/>
    <property type="project" value="TreeGrafter"/>
</dbReference>
<comment type="caution">
    <text evidence="4">The sequence shown here is derived from an EMBL/GenBank/DDBJ whole genome shotgun (WGS) entry which is preliminary data.</text>
</comment>
<dbReference type="Gene3D" id="1.10.10.2830">
    <property type="match status" value="1"/>
</dbReference>
<feature type="region of interest" description="Disordered" evidence="2">
    <location>
        <begin position="1"/>
        <end position="60"/>
    </location>
</feature>
<dbReference type="InterPro" id="IPR040873">
    <property type="entry name" value="SoPB_HTH"/>
</dbReference>
<dbReference type="Gene3D" id="3.90.1530.10">
    <property type="entry name" value="Conserved hypothetical protein from pyrococcus furiosus pfu- 392566-001, ParB domain"/>
    <property type="match status" value="1"/>
</dbReference>
<dbReference type="PANTHER" id="PTHR33375:SF1">
    <property type="entry name" value="CHROMOSOME-PARTITIONING PROTEIN PARB-RELATED"/>
    <property type="match status" value="1"/>
</dbReference>
<evidence type="ECO:0000259" key="3">
    <source>
        <dbReference type="SMART" id="SM00470"/>
    </source>
</evidence>
<gene>
    <name evidence="4" type="ORF">HQN59_25440</name>
</gene>
<dbReference type="InterPro" id="IPR050336">
    <property type="entry name" value="Chromosome_partition/occlusion"/>
</dbReference>
<dbReference type="InterPro" id="IPR003115">
    <property type="entry name" value="ParB_N"/>
</dbReference>
<dbReference type="PANTHER" id="PTHR33375">
    <property type="entry name" value="CHROMOSOME-PARTITIONING PROTEIN PARB-RELATED"/>
    <property type="match status" value="1"/>
</dbReference>
<name>A0A7Y6NTP9_9BURK</name>
<organism evidence="4 5">
    <name type="scientific">Piscinibacter koreensis</name>
    <dbReference type="NCBI Taxonomy" id="2742824"/>
    <lineage>
        <taxon>Bacteria</taxon>
        <taxon>Pseudomonadati</taxon>
        <taxon>Pseudomonadota</taxon>
        <taxon>Betaproteobacteria</taxon>
        <taxon>Burkholderiales</taxon>
        <taxon>Sphaerotilaceae</taxon>
        <taxon>Piscinibacter</taxon>
    </lineage>
</organism>
<dbReference type="SMART" id="SM00470">
    <property type="entry name" value="ParB"/>
    <property type="match status" value="1"/>
</dbReference>
<sequence length="312" mass="34929">MSSRDRLSRLTADLMGAAADGPLEPPGHDQTVSTRTPAPEVETRFPAVLPRPAGKKTGPGEQLAFRGQILAAEGETLRLKQQLERYQDSLPTRKLDPTTVKPSRWANRHDAAFTTPEFIRFKADIEHASGNVQPILVRPVESSDQLYEILFGHRRHRACLELGLPVFAAIWTEPMSEAELFAAMDRENRERADLSAWEQGTMYQRALEEQMFPSQRRLAESLGVSHTSVRKALNVAELPDPIVQCFRSPLESSTSATRRKSTRPFKPIVRVCLDELKSSASQKDFQLLPWWPRLSGSNAVVPTHSGRFAPVT</sequence>
<dbReference type="Proteomes" id="UP000529637">
    <property type="component" value="Unassembled WGS sequence"/>
</dbReference>
<comment type="similarity">
    <text evidence="1">Belongs to the ParB family.</text>
</comment>
<dbReference type="RefSeq" id="WP_176071942.1">
    <property type="nucleotide sequence ID" value="NZ_JABWMJ010000028.1"/>
</dbReference>
<dbReference type="CDD" id="cd16405">
    <property type="entry name" value="RepB_like_N"/>
    <property type="match status" value="1"/>
</dbReference>
<evidence type="ECO:0000256" key="2">
    <source>
        <dbReference type="SAM" id="MobiDB-lite"/>
    </source>
</evidence>